<keyword evidence="4" id="KW-0732">Signal</keyword>
<keyword evidence="6 10" id="KW-0720">Serine protease</keyword>
<dbReference type="InterPro" id="IPR001314">
    <property type="entry name" value="Peptidase_S1A"/>
</dbReference>
<evidence type="ECO:0000256" key="3">
    <source>
        <dbReference type="ARBA" id="ARBA00022670"/>
    </source>
</evidence>
<dbReference type="FunFam" id="2.40.10.10:FF:000068">
    <property type="entry name" value="transmembrane protease serine 2"/>
    <property type="match status" value="1"/>
</dbReference>
<comment type="domain">
    <text evidence="11">The clip domain consists of 35-55 residues which are 'knitted' together usually by 3 conserved disulfide bonds forming a clip-like compact structure.</text>
</comment>
<keyword evidence="7" id="KW-1015">Disulfide bond</keyword>
<evidence type="ECO:0000256" key="4">
    <source>
        <dbReference type="ARBA" id="ARBA00022729"/>
    </source>
</evidence>
<evidence type="ECO:0000256" key="8">
    <source>
        <dbReference type="ARBA" id="ARBA00023180"/>
    </source>
</evidence>
<dbReference type="InterPro" id="IPR009003">
    <property type="entry name" value="Peptidase_S1_PA"/>
</dbReference>
<dbReference type="Gene3D" id="3.30.1640.30">
    <property type="match status" value="2"/>
</dbReference>
<dbReference type="InterPro" id="IPR038565">
    <property type="entry name" value="CLIP_sf"/>
</dbReference>
<dbReference type="PANTHER" id="PTHR24252">
    <property type="entry name" value="ACROSIN-RELATED"/>
    <property type="match status" value="1"/>
</dbReference>
<dbReference type="SMART" id="SM00680">
    <property type="entry name" value="CLIP"/>
    <property type="match status" value="1"/>
</dbReference>
<dbReference type="EMBL" id="MW603485">
    <property type="protein sequence ID" value="QWS65042.1"/>
    <property type="molecule type" value="mRNA"/>
</dbReference>
<organism evidence="15">
    <name type="scientific">Tenebrio molitor</name>
    <name type="common">Yellow mealworm beetle</name>
    <dbReference type="NCBI Taxonomy" id="7067"/>
    <lineage>
        <taxon>Eukaryota</taxon>
        <taxon>Metazoa</taxon>
        <taxon>Ecdysozoa</taxon>
        <taxon>Arthropoda</taxon>
        <taxon>Hexapoda</taxon>
        <taxon>Insecta</taxon>
        <taxon>Pterygota</taxon>
        <taxon>Neoptera</taxon>
        <taxon>Endopterygota</taxon>
        <taxon>Coleoptera</taxon>
        <taxon>Polyphaga</taxon>
        <taxon>Cucujiformia</taxon>
        <taxon>Tenebrionidae</taxon>
        <taxon>Tenebrio</taxon>
    </lineage>
</organism>
<dbReference type="GO" id="GO:0006508">
    <property type="term" value="P:proteolysis"/>
    <property type="evidence" value="ECO:0007669"/>
    <property type="project" value="UniProtKB-KW"/>
</dbReference>
<dbReference type="PROSITE" id="PS51888">
    <property type="entry name" value="CLIP"/>
    <property type="match status" value="1"/>
</dbReference>
<keyword evidence="2 11" id="KW-0964">Secreted</keyword>
<dbReference type="PROSITE" id="PS00135">
    <property type="entry name" value="TRYPSIN_SER"/>
    <property type="match status" value="1"/>
</dbReference>
<evidence type="ECO:0000256" key="6">
    <source>
        <dbReference type="ARBA" id="ARBA00022825"/>
    </source>
</evidence>
<comment type="subcellular location">
    <subcellularLocation>
        <location evidence="1 11">Secreted</location>
    </subcellularLocation>
</comment>
<proteinExistence type="evidence at transcript level"/>
<dbReference type="AlphaFoldDB" id="A0A8F2D9J9"/>
<evidence type="ECO:0000259" key="13">
    <source>
        <dbReference type="PROSITE" id="PS50240"/>
    </source>
</evidence>
<evidence type="ECO:0000256" key="12">
    <source>
        <dbReference type="SAM" id="Phobius"/>
    </source>
</evidence>
<evidence type="ECO:0000256" key="5">
    <source>
        <dbReference type="ARBA" id="ARBA00022801"/>
    </source>
</evidence>
<keyword evidence="8" id="KW-0325">Glycoprotein</keyword>
<dbReference type="GO" id="GO:0004252">
    <property type="term" value="F:serine-type endopeptidase activity"/>
    <property type="evidence" value="ECO:0007669"/>
    <property type="project" value="UniProtKB-UniRule"/>
</dbReference>
<protein>
    <recommendedName>
        <fullName evidence="11">CLIP domain-containing serine protease</fullName>
        <ecNumber evidence="10">3.4.21.-</ecNumber>
    </recommendedName>
</protein>
<evidence type="ECO:0000256" key="9">
    <source>
        <dbReference type="ARBA" id="ARBA00024195"/>
    </source>
</evidence>
<dbReference type="SMART" id="SM00020">
    <property type="entry name" value="Tryp_SPc"/>
    <property type="match status" value="1"/>
</dbReference>
<dbReference type="GO" id="GO:0005576">
    <property type="term" value="C:extracellular region"/>
    <property type="evidence" value="ECO:0007669"/>
    <property type="project" value="UniProtKB-SubCell"/>
</dbReference>
<feature type="domain" description="Peptidase S1" evidence="13">
    <location>
        <begin position="214"/>
        <end position="440"/>
    </location>
</feature>
<evidence type="ECO:0000256" key="2">
    <source>
        <dbReference type="ARBA" id="ARBA00022525"/>
    </source>
</evidence>
<comment type="similarity">
    <text evidence="9 11">Belongs to the peptidase S1 family. CLIP subfamily.</text>
</comment>
<dbReference type="InterPro" id="IPR018114">
    <property type="entry name" value="TRYPSIN_HIS"/>
</dbReference>
<dbReference type="PROSITE" id="PS50240">
    <property type="entry name" value="TRYPSIN_DOM"/>
    <property type="match status" value="1"/>
</dbReference>
<keyword evidence="3 10" id="KW-0645">Protease</keyword>
<dbReference type="Pfam" id="PF00089">
    <property type="entry name" value="Trypsin"/>
    <property type="match status" value="1"/>
</dbReference>
<evidence type="ECO:0000313" key="15">
    <source>
        <dbReference type="EMBL" id="QWS65042.1"/>
    </source>
</evidence>
<keyword evidence="12" id="KW-1133">Transmembrane helix</keyword>
<dbReference type="InterPro" id="IPR001254">
    <property type="entry name" value="Trypsin_dom"/>
</dbReference>
<evidence type="ECO:0000256" key="11">
    <source>
        <dbReference type="RuleBase" id="RU366078"/>
    </source>
</evidence>
<evidence type="ECO:0000256" key="7">
    <source>
        <dbReference type="ARBA" id="ARBA00023157"/>
    </source>
</evidence>
<feature type="domain" description="Clip" evidence="14">
    <location>
        <begin position="147"/>
        <end position="194"/>
    </location>
</feature>
<dbReference type="PRINTS" id="PR00722">
    <property type="entry name" value="CHYMOTRYPSIN"/>
</dbReference>
<dbReference type="InterPro" id="IPR022700">
    <property type="entry name" value="CLIP"/>
</dbReference>
<dbReference type="InterPro" id="IPR033116">
    <property type="entry name" value="TRYPSIN_SER"/>
</dbReference>
<dbReference type="Gene3D" id="2.40.10.10">
    <property type="entry name" value="Trypsin-like serine proteases"/>
    <property type="match status" value="1"/>
</dbReference>
<accession>A0A8F2D9J9</accession>
<evidence type="ECO:0000256" key="10">
    <source>
        <dbReference type="RuleBase" id="RU363034"/>
    </source>
</evidence>
<feature type="transmembrane region" description="Helical" evidence="12">
    <location>
        <begin position="7"/>
        <end position="28"/>
    </location>
</feature>
<reference evidence="15" key="1">
    <citation type="submission" date="2021-02" db="EMBL/GenBank/DDBJ databases">
        <authorList>
            <person name="Oppert B.S."/>
            <person name="Elpidina E."/>
            <person name="Tereshchenkova V."/>
            <person name="Zhiganov N."/>
            <person name="Filippova I."/>
        </authorList>
    </citation>
    <scope>NUCLEOTIDE SEQUENCE</scope>
</reference>
<name>A0A8F2D9J9_TENMO</name>
<evidence type="ECO:0000259" key="14">
    <source>
        <dbReference type="PROSITE" id="PS51888"/>
    </source>
</evidence>
<keyword evidence="12" id="KW-0812">Transmembrane</keyword>
<keyword evidence="5 10" id="KW-0378">Hydrolase</keyword>
<dbReference type="PANTHER" id="PTHR24252:SF7">
    <property type="entry name" value="HYALIN"/>
    <property type="match status" value="1"/>
</dbReference>
<dbReference type="PROSITE" id="PS00134">
    <property type="entry name" value="TRYPSIN_HIS"/>
    <property type="match status" value="1"/>
</dbReference>
<sequence length="447" mass="50036">MSTPKSLLIYFISLMIMVQIMGACINFKDCPAAMKYIEDFKSNSLHNSSLKTLREAYCGKSPTGRKVICERIPECYQPTDKNYCVKSKDCCVASRLLDTKNVKVRKMLRQSRCDQESGEIKVKCGFLLETEENFLKETLSTTTEADTCVTPNGLKGRCIPVKSCPTFSGKPVTKNYLDFLKISICDRQNRKICCGLEENVDHICGLDNAASVKIGKGKATVKNEFPWAVVLKYTDPKLVCGGTLINSQFVLTAGHCLLTNLVKVRIGGNYQNESKEDVEYDIIATALHPNYQRIPLRYDIGILKIQKVSYQENIRWVCLPSRTNTLPSNFTIVGNGQTEHGDLSNLQLKASVSHIETFRCEKTYRNFLDSYSDFIICALGVNNEDACPGDSGGPLISKGNTERWHVYGLVSAGVSQCSMGVPGIYTRVDKFLNWINFSMKKMLRTNN</sequence>
<dbReference type="SUPFAM" id="SSF50494">
    <property type="entry name" value="Trypsin-like serine proteases"/>
    <property type="match status" value="1"/>
</dbReference>
<keyword evidence="12" id="KW-0472">Membrane</keyword>
<dbReference type="EC" id="3.4.21.-" evidence="10"/>
<dbReference type="Pfam" id="PF12032">
    <property type="entry name" value="CLIP"/>
    <property type="match status" value="1"/>
</dbReference>
<dbReference type="FunFam" id="2.40.10.10:FF:000054">
    <property type="entry name" value="Complement C1r subcomponent"/>
    <property type="match status" value="1"/>
</dbReference>
<dbReference type="InterPro" id="IPR043504">
    <property type="entry name" value="Peptidase_S1_PA_chymotrypsin"/>
</dbReference>
<dbReference type="PROSITE" id="PS51257">
    <property type="entry name" value="PROKAR_LIPOPROTEIN"/>
    <property type="match status" value="1"/>
</dbReference>
<evidence type="ECO:0000256" key="1">
    <source>
        <dbReference type="ARBA" id="ARBA00004613"/>
    </source>
</evidence>
<dbReference type="CDD" id="cd00190">
    <property type="entry name" value="Tryp_SPc"/>
    <property type="match status" value="1"/>
</dbReference>